<evidence type="ECO:0000313" key="8">
    <source>
        <dbReference type="Proteomes" id="UP000307169"/>
    </source>
</evidence>
<evidence type="ECO:0000256" key="4">
    <source>
        <dbReference type="ARBA" id="ARBA00022679"/>
    </source>
</evidence>
<dbReference type="PROSITE" id="PS00600">
    <property type="entry name" value="AA_TRANSFER_CLASS_3"/>
    <property type="match status" value="1"/>
</dbReference>
<dbReference type="CDD" id="cd00610">
    <property type="entry name" value="OAT_like"/>
    <property type="match status" value="1"/>
</dbReference>
<comment type="caution">
    <text evidence="7">The sequence shown here is derived from an EMBL/GenBank/DDBJ whole genome shotgun (WGS) entry which is preliminary data.</text>
</comment>
<evidence type="ECO:0000256" key="6">
    <source>
        <dbReference type="RuleBase" id="RU003560"/>
    </source>
</evidence>
<name>A0A4T0NGM1_9BASI</name>
<dbReference type="Pfam" id="PF00202">
    <property type="entry name" value="Aminotran_3"/>
    <property type="match status" value="1"/>
</dbReference>
<dbReference type="InterPro" id="IPR015421">
    <property type="entry name" value="PyrdxlP-dep_Trfase_major"/>
</dbReference>
<dbReference type="Gene3D" id="3.40.640.10">
    <property type="entry name" value="Type I PLP-dependent aspartate aminotransferase-like (Major domain)"/>
    <property type="match status" value="1"/>
</dbReference>
<dbReference type="InterPro" id="IPR015424">
    <property type="entry name" value="PyrdxlP-dep_Trfase"/>
</dbReference>
<dbReference type="GO" id="GO:0030170">
    <property type="term" value="F:pyridoxal phosphate binding"/>
    <property type="evidence" value="ECO:0007669"/>
    <property type="project" value="InterPro"/>
</dbReference>
<sequence length="454" mass="49471">MVDLIEKGKLHVAAGCGRIKEHIIERGEGSWVYTNEEKLLDFTCGIGVTNLGHCHPRITKAAQEQVGTLVHGQCSIGFTRPYVELIEKLLQVMPDPSLDSFFFRCMFSHAIKLNSGSEAVENAIKVARKSSGKTHGNIICMQGSYHGRTYGASALTKSKTIYAEQVGNGMPGIYTTPFPYAHQMGLPQSTSEEELVKHCLFQLEMLLAQQSAPVDTAAIILEPVLGEGGYVPAPTSFLHGLRKICDDNNIMLILDEVQSGFGRTGKYFAVEHSGVRPDILVIAKGIANGFPLSAIVTRKELTDKMPKGSLGGTYSGNAISCAAGVECANVMKEEKILDNVNARSVELFTALKQLQDDHETKDFIADVRGLGLMIGVEFVSSTKHPIPSAVIKNSTPDNIGAKVQKKCLEKGLMLLTTSAFDIIRFIPPLTISKEEMELGCKIFKESVREVVKQE</sequence>
<evidence type="ECO:0000256" key="1">
    <source>
        <dbReference type="ARBA" id="ARBA00001933"/>
    </source>
</evidence>
<evidence type="ECO:0000256" key="5">
    <source>
        <dbReference type="ARBA" id="ARBA00022898"/>
    </source>
</evidence>
<dbReference type="Gene3D" id="3.90.1150.10">
    <property type="entry name" value="Aspartate Aminotransferase, domain 1"/>
    <property type="match status" value="1"/>
</dbReference>
<dbReference type="FunFam" id="3.40.640.10:FF:000013">
    <property type="entry name" value="4-aminobutyrate aminotransferase"/>
    <property type="match status" value="1"/>
</dbReference>
<dbReference type="InterPro" id="IPR049704">
    <property type="entry name" value="Aminotrans_3_PPA_site"/>
</dbReference>
<dbReference type="GO" id="GO:0042802">
    <property type="term" value="F:identical protein binding"/>
    <property type="evidence" value="ECO:0007669"/>
    <property type="project" value="TreeGrafter"/>
</dbReference>
<dbReference type="Proteomes" id="UP000307169">
    <property type="component" value="Unassembled WGS sequence"/>
</dbReference>
<proteinExistence type="inferred from homology"/>
<dbReference type="AlphaFoldDB" id="A0A4T0NGM1"/>
<gene>
    <name evidence="7" type="ORF">E3Q17_03993</name>
</gene>
<evidence type="ECO:0000256" key="3">
    <source>
        <dbReference type="ARBA" id="ARBA00022576"/>
    </source>
</evidence>
<dbReference type="InterPro" id="IPR015422">
    <property type="entry name" value="PyrdxlP-dep_Trfase_small"/>
</dbReference>
<accession>A0A4T0NGM1</accession>
<organism evidence="7 8">
    <name type="scientific">Wallemia mellicola</name>
    <dbReference type="NCBI Taxonomy" id="1708541"/>
    <lineage>
        <taxon>Eukaryota</taxon>
        <taxon>Fungi</taxon>
        <taxon>Dikarya</taxon>
        <taxon>Basidiomycota</taxon>
        <taxon>Wallemiomycotina</taxon>
        <taxon>Wallemiomycetes</taxon>
        <taxon>Wallemiales</taxon>
        <taxon>Wallemiaceae</taxon>
        <taxon>Wallemia</taxon>
    </lineage>
</organism>
<dbReference type="EMBL" id="SPRH01000070">
    <property type="protein sequence ID" value="TIB96129.1"/>
    <property type="molecule type" value="Genomic_DNA"/>
</dbReference>
<comment type="similarity">
    <text evidence="2 6">Belongs to the class-III pyridoxal-phosphate-dependent aminotransferase family.</text>
</comment>
<evidence type="ECO:0000313" key="7">
    <source>
        <dbReference type="EMBL" id="TIB96129.1"/>
    </source>
</evidence>
<dbReference type="InterPro" id="IPR050103">
    <property type="entry name" value="Class-III_PLP-dep_AT"/>
</dbReference>
<dbReference type="PANTHER" id="PTHR11986">
    <property type="entry name" value="AMINOTRANSFERASE CLASS III"/>
    <property type="match status" value="1"/>
</dbReference>
<reference evidence="7 8" key="1">
    <citation type="submission" date="2019-03" db="EMBL/GenBank/DDBJ databases">
        <title>Sequencing 25 genomes of Wallemia mellicola.</title>
        <authorList>
            <person name="Gostincar C."/>
        </authorList>
    </citation>
    <scope>NUCLEOTIDE SEQUENCE [LARGE SCALE GENOMIC DNA]</scope>
    <source>
        <strain evidence="7 8">EXF-1262</strain>
    </source>
</reference>
<protein>
    <submittedName>
        <fullName evidence="7">Acetylornithine aminotransferase</fullName>
    </submittedName>
</protein>
<comment type="cofactor">
    <cofactor evidence="1">
        <name>pyridoxal 5'-phosphate</name>
        <dbReference type="ChEBI" id="CHEBI:597326"/>
    </cofactor>
</comment>
<keyword evidence="5 6" id="KW-0663">Pyridoxal phosphate</keyword>
<dbReference type="SUPFAM" id="SSF53383">
    <property type="entry name" value="PLP-dependent transferases"/>
    <property type="match status" value="1"/>
</dbReference>
<keyword evidence="4 7" id="KW-0808">Transferase</keyword>
<dbReference type="PIRSF" id="PIRSF000521">
    <property type="entry name" value="Transaminase_4ab_Lys_Orn"/>
    <property type="match status" value="1"/>
</dbReference>
<dbReference type="InterPro" id="IPR005814">
    <property type="entry name" value="Aminotrans_3"/>
</dbReference>
<dbReference type="GO" id="GO:0008483">
    <property type="term" value="F:transaminase activity"/>
    <property type="evidence" value="ECO:0007669"/>
    <property type="project" value="UniProtKB-KW"/>
</dbReference>
<evidence type="ECO:0000256" key="2">
    <source>
        <dbReference type="ARBA" id="ARBA00008954"/>
    </source>
</evidence>
<keyword evidence="3 7" id="KW-0032">Aminotransferase</keyword>